<dbReference type="AlphaFoldDB" id="A0A2K8SD62"/>
<dbReference type="KEGG" id="sfz:SFLOR_v1c03500"/>
<dbReference type="RefSeq" id="WP_100916394.1">
    <property type="nucleotide sequence ID" value="NZ_CP025057.1"/>
</dbReference>
<evidence type="ECO:0000313" key="1">
    <source>
        <dbReference type="EMBL" id="AUB31407.1"/>
    </source>
</evidence>
<protein>
    <submittedName>
        <fullName evidence="1">Uncharacterized protein</fullName>
    </submittedName>
</protein>
<sequence>MKDIFKILDELLKNIIPVEIKYVFKEKYETDQKYEFILLIEKRDSILFKDKKTENLAESITNICNSQASTFSKKIAIDLEVLESYA</sequence>
<organism evidence="1 2">
    <name type="scientific">Spiroplasma floricola 23-6</name>
    <dbReference type="NCBI Taxonomy" id="1336749"/>
    <lineage>
        <taxon>Bacteria</taxon>
        <taxon>Bacillati</taxon>
        <taxon>Mycoplasmatota</taxon>
        <taxon>Mollicutes</taxon>
        <taxon>Entomoplasmatales</taxon>
        <taxon>Spiroplasmataceae</taxon>
        <taxon>Spiroplasma</taxon>
    </lineage>
</organism>
<keyword evidence="2" id="KW-1185">Reference proteome</keyword>
<evidence type="ECO:0000313" key="2">
    <source>
        <dbReference type="Proteomes" id="UP000231823"/>
    </source>
</evidence>
<gene>
    <name evidence="1" type="ORF">SFLOR_v1c03500</name>
</gene>
<dbReference type="OrthoDB" id="389790at2"/>
<name>A0A2K8SD62_9MOLU</name>
<dbReference type="Proteomes" id="UP000231823">
    <property type="component" value="Chromosome"/>
</dbReference>
<reference evidence="1 2" key="1">
    <citation type="submission" date="2017-12" db="EMBL/GenBank/DDBJ databases">
        <title>Complete genome sequence of Spiroplasma floricola 23-6 (ATCC 29989).</title>
        <authorList>
            <person name="Tsai Y.-M."/>
            <person name="Wu P.-S."/>
            <person name="Lo W.-S."/>
            <person name="Kuo C.-H."/>
        </authorList>
    </citation>
    <scope>NUCLEOTIDE SEQUENCE [LARGE SCALE GENOMIC DNA]</scope>
    <source>
        <strain evidence="1 2">23-6</strain>
    </source>
</reference>
<proteinExistence type="predicted"/>
<accession>A0A2K8SD62</accession>
<dbReference type="EMBL" id="CP025057">
    <property type="protein sequence ID" value="AUB31407.1"/>
    <property type="molecule type" value="Genomic_DNA"/>
</dbReference>